<dbReference type="AlphaFoldDB" id="A0AAE1A7N3"/>
<dbReference type="EMBL" id="JAWDGP010002612">
    <property type="protein sequence ID" value="KAK3781722.1"/>
    <property type="molecule type" value="Genomic_DNA"/>
</dbReference>
<evidence type="ECO:0000313" key="1">
    <source>
        <dbReference type="EMBL" id="KAK3781722.1"/>
    </source>
</evidence>
<accession>A0AAE1A7N3</accession>
<gene>
    <name evidence="1" type="ORF">RRG08_043629</name>
</gene>
<organism evidence="1 2">
    <name type="scientific">Elysia crispata</name>
    <name type="common">lettuce slug</name>
    <dbReference type="NCBI Taxonomy" id="231223"/>
    <lineage>
        <taxon>Eukaryota</taxon>
        <taxon>Metazoa</taxon>
        <taxon>Spiralia</taxon>
        <taxon>Lophotrochozoa</taxon>
        <taxon>Mollusca</taxon>
        <taxon>Gastropoda</taxon>
        <taxon>Heterobranchia</taxon>
        <taxon>Euthyneura</taxon>
        <taxon>Panpulmonata</taxon>
        <taxon>Sacoglossa</taxon>
        <taxon>Placobranchoidea</taxon>
        <taxon>Plakobranchidae</taxon>
        <taxon>Elysia</taxon>
    </lineage>
</organism>
<keyword evidence="2" id="KW-1185">Reference proteome</keyword>
<evidence type="ECO:0000313" key="2">
    <source>
        <dbReference type="Proteomes" id="UP001283361"/>
    </source>
</evidence>
<proteinExistence type="predicted"/>
<comment type="caution">
    <text evidence="1">The sequence shown here is derived from an EMBL/GenBank/DDBJ whole genome shotgun (WGS) entry which is preliminary data.</text>
</comment>
<name>A0AAE1A7N3_9GAST</name>
<reference evidence="1" key="1">
    <citation type="journal article" date="2023" name="G3 (Bethesda)">
        <title>A reference genome for the long-term kleptoplast-retaining sea slug Elysia crispata morphotype clarki.</title>
        <authorList>
            <person name="Eastman K.E."/>
            <person name="Pendleton A.L."/>
            <person name="Shaikh M.A."/>
            <person name="Suttiyut T."/>
            <person name="Ogas R."/>
            <person name="Tomko P."/>
            <person name="Gavelis G."/>
            <person name="Widhalm J.R."/>
            <person name="Wisecaver J.H."/>
        </authorList>
    </citation>
    <scope>NUCLEOTIDE SEQUENCE</scope>
    <source>
        <strain evidence="1">ECLA1</strain>
    </source>
</reference>
<sequence length="141" mass="15538">MRELLCRSMTSMLSVRVMFGDILRLILILRTDHRSRRWCVVSKIEVGIAQNGCVCVPASCIQTGLEISGVLVDTEQVRMVSHPSLLVGSTIPAYGQGSSGLRSAEEIDLQCSSSPKLVPALGVYRNFRLGLQVYVMRLSRV</sequence>
<protein>
    <submittedName>
        <fullName evidence="1">Uncharacterized protein</fullName>
    </submittedName>
</protein>
<dbReference type="Proteomes" id="UP001283361">
    <property type="component" value="Unassembled WGS sequence"/>
</dbReference>